<dbReference type="Pfam" id="PF10410">
    <property type="entry name" value="DnaB_bind"/>
    <property type="match status" value="1"/>
</dbReference>
<comment type="function">
    <text evidence="12">RNA polymerase that catalyzes the synthesis of short RNA molecules used as primers for DNA polymerase during DNA replication.</text>
</comment>
<keyword evidence="1 12" id="KW-0240">DNA-directed RNA polymerase</keyword>
<dbReference type="Pfam" id="PF13155">
    <property type="entry name" value="Toprim_2"/>
    <property type="match status" value="1"/>
</dbReference>
<dbReference type="HOGENOM" id="CLU_013501_5_4_4"/>
<dbReference type="InterPro" id="IPR002694">
    <property type="entry name" value="Znf_CHC2"/>
</dbReference>
<name>B1Y6J0_LEPCP</name>
<dbReference type="EC" id="2.7.7.101" evidence="12"/>
<keyword evidence="9" id="KW-0460">Magnesium</keyword>
<keyword evidence="11 12" id="KW-0804">Transcription</keyword>
<feature type="region of interest" description="Disordered" evidence="13">
    <location>
        <begin position="430"/>
        <end position="469"/>
    </location>
</feature>
<dbReference type="RefSeq" id="WP_012347582.1">
    <property type="nucleotide sequence ID" value="NC_010524.1"/>
</dbReference>
<evidence type="ECO:0000256" key="7">
    <source>
        <dbReference type="ARBA" id="ARBA00022771"/>
    </source>
</evidence>
<dbReference type="GO" id="GO:0008270">
    <property type="term" value="F:zinc ion binding"/>
    <property type="evidence" value="ECO:0007669"/>
    <property type="project" value="UniProtKB-UniRule"/>
</dbReference>
<dbReference type="FunFam" id="3.40.1360.10:FF:000002">
    <property type="entry name" value="DNA primase"/>
    <property type="match status" value="1"/>
</dbReference>
<dbReference type="Gene3D" id="1.20.50.20">
    <property type="entry name" value="DnaG, RNA polymerase domain, helical bundle"/>
    <property type="match status" value="1"/>
</dbReference>
<evidence type="ECO:0000256" key="11">
    <source>
        <dbReference type="ARBA" id="ARBA00023163"/>
    </source>
</evidence>
<keyword evidence="16" id="KW-1185">Reference proteome</keyword>
<dbReference type="STRING" id="395495.Lcho_2561"/>
<keyword evidence="8 12" id="KW-0862">Zinc</keyword>
<dbReference type="InterPro" id="IPR050219">
    <property type="entry name" value="DnaG_primase"/>
</dbReference>
<proteinExistence type="inferred from homology"/>
<evidence type="ECO:0000259" key="14">
    <source>
        <dbReference type="PROSITE" id="PS50880"/>
    </source>
</evidence>
<feature type="domain" description="Toprim" evidence="14">
    <location>
        <begin position="258"/>
        <end position="340"/>
    </location>
</feature>
<evidence type="ECO:0000256" key="12">
    <source>
        <dbReference type="HAMAP-Rule" id="MF_00974"/>
    </source>
</evidence>
<dbReference type="CDD" id="cd03364">
    <property type="entry name" value="TOPRIM_DnaG_primases"/>
    <property type="match status" value="1"/>
</dbReference>
<keyword evidence="3 12" id="KW-0808">Transferase</keyword>
<comment type="subunit">
    <text evidence="12">Monomer. Interacts with DnaB.</text>
</comment>
<evidence type="ECO:0000256" key="1">
    <source>
        <dbReference type="ARBA" id="ARBA00022478"/>
    </source>
</evidence>
<dbReference type="InterPro" id="IPR036977">
    <property type="entry name" value="DNA_primase_Znf_CHC2"/>
</dbReference>
<dbReference type="SMART" id="SM00400">
    <property type="entry name" value="ZnF_CHCC"/>
    <property type="match status" value="1"/>
</dbReference>
<evidence type="ECO:0000256" key="2">
    <source>
        <dbReference type="ARBA" id="ARBA00022515"/>
    </source>
</evidence>
<dbReference type="GO" id="GO:0005737">
    <property type="term" value="C:cytoplasm"/>
    <property type="evidence" value="ECO:0007669"/>
    <property type="project" value="TreeGrafter"/>
</dbReference>
<dbReference type="GO" id="GO:0003899">
    <property type="term" value="F:DNA-directed RNA polymerase activity"/>
    <property type="evidence" value="ECO:0007669"/>
    <property type="project" value="UniProtKB-UniRule"/>
</dbReference>
<dbReference type="GO" id="GO:0000428">
    <property type="term" value="C:DNA-directed RNA polymerase complex"/>
    <property type="evidence" value="ECO:0007669"/>
    <property type="project" value="UniProtKB-KW"/>
</dbReference>
<dbReference type="InterPro" id="IPR034151">
    <property type="entry name" value="TOPRIM_DnaG_bac"/>
</dbReference>
<dbReference type="Gene3D" id="3.90.980.10">
    <property type="entry name" value="DNA primase, catalytic core, N-terminal domain"/>
    <property type="match status" value="1"/>
</dbReference>
<dbReference type="NCBIfam" id="TIGR01391">
    <property type="entry name" value="dnaG"/>
    <property type="match status" value="1"/>
</dbReference>
<comment type="similarity">
    <text evidence="12">Belongs to the DnaG primase family.</text>
</comment>
<keyword evidence="6 12" id="KW-0479">Metal-binding</keyword>
<dbReference type="PROSITE" id="PS50880">
    <property type="entry name" value="TOPRIM"/>
    <property type="match status" value="1"/>
</dbReference>
<gene>
    <name evidence="12" type="primary">dnaG</name>
    <name evidence="15" type="ordered locus">Lcho_2561</name>
</gene>
<comment type="domain">
    <text evidence="12">Contains an N-terminal zinc-binding domain, a central core domain that contains the primase activity, and a C-terminal DnaB-binding domain.</text>
</comment>
<dbReference type="InterPro" id="IPR006171">
    <property type="entry name" value="TOPRIM_dom"/>
</dbReference>
<dbReference type="PANTHER" id="PTHR30313:SF2">
    <property type="entry name" value="DNA PRIMASE"/>
    <property type="match status" value="1"/>
</dbReference>
<keyword evidence="10 12" id="KW-0238">DNA-binding</keyword>
<keyword evidence="7 12" id="KW-0863">Zinc-finger</keyword>
<keyword evidence="2 12" id="KW-0639">Primosome</keyword>
<evidence type="ECO:0000313" key="15">
    <source>
        <dbReference type="EMBL" id="ACB34826.1"/>
    </source>
</evidence>
<accession>B1Y6J0</accession>
<evidence type="ECO:0000256" key="5">
    <source>
        <dbReference type="ARBA" id="ARBA00022705"/>
    </source>
</evidence>
<dbReference type="KEGG" id="lch:Lcho_2561"/>
<evidence type="ECO:0000313" key="16">
    <source>
        <dbReference type="Proteomes" id="UP000001693"/>
    </source>
</evidence>
<dbReference type="PANTHER" id="PTHR30313">
    <property type="entry name" value="DNA PRIMASE"/>
    <property type="match status" value="1"/>
</dbReference>
<feature type="zinc finger region" description="CHC2-type" evidence="12">
    <location>
        <begin position="37"/>
        <end position="61"/>
    </location>
</feature>
<keyword evidence="5 12" id="KW-0235">DNA replication</keyword>
<comment type="cofactor">
    <cofactor evidence="12">
        <name>Zn(2+)</name>
        <dbReference type="ChEBI" id="CHEBI:29105"/>
    </cofactor>
    <text evidence="12">Binds 1 zinc ion per monomer.</text>
</comment>
<dbReference type="eggNOG" id="COG0358">
    <property type="taxonomic scope" value="Bacteria"/>
</dbReference>
<dbReference type="Pfam" id="PF08275">
    <property type="entry name" value="DNAG_N"/>
    <property type="match status" value="1"/>
</dbReference>
<dbReference type="GO" id="GO:1990077">
    <property type="term" value="C:primosome complex"/>
    <property type="evidence" value="ECO:0007669"/>
    <property type="project" value="UniProtKB-KW"/>
</dbReference>
<dbReference type="InterPro" id="IPR030846">
    <property type="entry name" value="DnaG_bac"/>
</dbReference>
<feature type="compositionally biased region" description="Basic and acidic residues" evidence="13">
    <location>
        <begin position="459"/>
        <end position="469"/>
    </location>
</feature>
<dbReference type="EMBL" id="CP001013">
    <property type="protein sequence ID" value="ACB34826.1"/>
    <property type="molecule type" value="Genomic_DNA"/>
</dbReference>
<dbReference type="SUPFAM" id="SSF57783">
    <property type="entry name" value="Zinc beta-ribbon"/>
    <property type="match status" value="1"/>
</dbReference>
<comment type="catalytic activity">
    <reaction evidence="12">
        <text>ssDNA + n NTP = ssDNA/pppN(pN)n-1 hybrid + (n-1) diphosphate.</text>
        <dbReference type="EC" id="2.7.7.101"/>
    </reaction>
</comment>
<dbReference type="InterPro" id="IPR013264">
    <property type="entry name" value="DNAG_N"/>
</dbReference>
<evidence type="ECO:0000256" key="8">
    <source>
        <dbReference type="ARBA" id="ARBA00022833"/>
    </source>
</evidence>
<reference evidence="15 16" key="1">
    <citation type="submission" date="2008-03" db="EMBL/GenBank/DDBJ databases">
        <title>Complete sequence of Leptothrix cholodnii SP-6.</title>
        <authorList>
            <consortium name="US DOE Joint Genome Institute"/>
            <person name="Copeland A."/>
            <person name="Lucas S."/>
            <person name="Lapidus A."/>
            <person name="Glavina del Rio T."/>
            <person name="Dalin E."/>
            <person name="Tice H."/>
            <person name="Bruce D."/>
            <person name="Goodwin L."/>
            <person name="Pitluck S."/>
            <person name="Chertkov O."/>
            <person name="Brettin T."/>
            <person name="Detter J.C."/>
            <person name="Han C."/>
            <person name="Kuske C.R."/>
            <person name="Schmutz J."/>
            <person name="Larimer F."/>
            <person name="Land M."/>
            <person name="Hauser L."/>
            <person name="Kyrpides N."/>
            <person name="Lykidis A."/>
            <person name="Emerson D."/>
            <person name="Richardson P."/>
        </authorList>
    </citation>
    <scope>NUCLEOTIDE SEQUENCE [LARGE SCALE GENOMIC DNA]</scope>
    <source>
        <strain evidence="16">ATCC 51168 / LMG 8142 / SP-6</strain>
    </source>
</reference>
<dbReference type="Gene3D" id="3.40.1360.10">
    <property type="match status" value="1"/>
</dbReference>
<evidence type="ECO:0000256" key="6">
    <source>
        <dbReference type="ARBA" id="ARBA00022723"/>
    </source>
</evidence>
<dbReference type="GO" id="GO:0006269">
    <property type="term" value="P:DNA replication, synthesis of primer"/>
    <property type="evidence" value="ECO:0007669"/>
    <property type="project" value="UniProtKB-UniRule"/>
</dbReference>
<dbReference type="Pfam" id="PF01807">
    <property type="entry name" value="Zn_ribbon_DnaG"/>
    <property type="match status" value="1"/>
</dbReference>
<evidence type="ECO:0000256" key="13">
    <source>
        <dbReference type="SAM" id="MobiDB-lite"/>
    </source>
</evidence>
<dbReference type="SUPFAM" id="SSF56731">
    <property type="entry name" value="DNA primase core"/>
    <property type="match status" value="1"/>
</dbReference>
<evidence type="ECO:0000256" key="4">
    <source>
        <dbReference type="ARBA" id="ARBA00022695"/>
    </source>
</evidence>
<dbReference type="AlphaFoldDB" id="B1Y6J0"/>
<dbReference type="SMART" id="SM00493">
    <property type="entry name" value="TOPRIM"/>
    <property type="match status" value="1"/>
</dbReference>
<keyword evidence="4 12" id="KW-0548">Nucleotidyltransferase</keyword>
<dbReference type="InterPro" id="IPR019475">
    <property type="entry name" value="DNA_primase_DnaB-bd"/>
</dbReference>
<dbReference type="Gene3D" id="3.90.580.10">
    <property type="entry name" value="Zinc finger, CHC2-type domain"/>
    <property type="match status" value="1"/>
</dbReference>
<evidence type="ECO:0000256" key="3">
    <source>
        <dbReference type="ARBA" id="ARBA00022679"/>
    </source>
</evidence>
<dbReference type="InterPro" id="IPR037068">
    <property type="entry name" value="DNA_primase_core_N_sf"/>
</dbReference>
<dbReference type="HAMAP" id="MF_00974">
    <property type="entry name" value="DNA_primase_DnaG"/>
    <property type="match status" value="1"/>
</dbReference>
<protein>
    <recommendedName>
        <fullName evidence="12">DNA primase</fullName>
        <ecNumber evidence="12">2.7.7.101</ecNumber>
    </recommendedName>
</protein>
<evidence type="ECO:0000256" key="9">
    <source>
        <dbReference type="ARBA" id="ARBA00022842"/>
    </source>
</evidence>
<dbReference type="FunFam" id="3.90.580.10:FF:000001">
    <property type="entry name" value="DNA primase"/>
    <property type="match status" value="1"/>
</dbReference>
<dbReference type="Proteomes" id="UP000001693">
    <property type="component" value="Chromosome"/>
</dbReference>
<dbReference type="OrthoDB" id="9803773at2"/>
<sequence>MIPQGFIQDLLARADIVAVVGRSVQLKKTGANYSGLCPFHAEKSPSFTVSATKQFYHCFGCGANGNAIGFLMEASGMTFVDAVHELAQEVGATVPEENTSPEQREKAAQARAQQLTLTELQAQAAAHYRKQLKASPKAIDYLKRRGLTGEIAARFGLGYAPPGHHGLASAFARYDDPLLVESGLVILDEGQDQRRHDRFRDRIMFPIRNVKGEIIGFGGRVLDDSKPKYLNSPETPVFVKGHELYGLYEARQAIRQRGHVLVTEGYMDVVALAQLGFDQAVATLGTACTADHVQKLVRHTDQVVFSFDGDNAGRRAAMRAMEAVLPFATDTRSFRFLFLPAEHDPDSYVRAEGAEAFERRIAEALPLSSQMLQVAGADCDLVTPEGRARLVAQAEPLWRALPAGVLRMQMVNEFAQVAQLNAADLAARWGAGPPRAPAQSQEQPYAPSYPSTPGRGKFQRRDGRPGKDSDLMAQLASRAGGRRPNAHRPEDRAAWLLLQRSEWWAGLSGADHDLLCELPGWHGELFRHLDQMHMESEPLSWPELRDTLVQFEWCSTAIALVDAAIQGIEPLLEDLQPVITQIRGAVPQAEGWRLLGRI</sequence>
<dbReference type="InterPro" id="IPR006295">
    <property type="entry name" value="DNA_primase_DnaG"/>
</dbReference>
<dbReference type="GO" id="GO:0003677">
    <property type="term" value="F:DNA binding"/>
    <property type="evidence" value="ECO:0007669"/>
    <property type="project" value="UniProtKB-KW"/>
</dbReference>
<evidence type="ECO:0000256" key="10">
    <source>
        <dbReference type="ARBA" id="ARBA00023125"/>
    </source>
</evidence>
<organism evidence="15 16">
    <name type="scientific">Leptothrix cholodnii (strain ATCC 51168 / LMG 8142 / SP-6)</name>
    <name type="common">Leptothrix discophora (strain SP-6)</name>
    <dbReference type="NCBI Taxonomy" id="395495"/>
    <lineage>
        <taxon>Bacteria</taxon>
        <taxon>Pseudomonadati</taxon>
        <taxon>Pseudomonadota</taxon>
        <taxon>Betaproteobacteria</taxon>
        <taxon>Burkholderiales</taxon>
        <taxon>Sphaerotilaceae</taxon>
        <taxon>Leptothrix</taxon>
    </lineage>
</organism>